<evidence type="ECO:0000313" key="1">
    <source>
        <dbReference type="EMBL" id="PBK04279.1"/>
    </source>
</evidence>
<proteinExistence type="predicted"/>
<evidence type="ECO:0000313" key="2">
    <source>
        <dbReference type="Proteomes" id="UP000242313"/>
    </source>
</evidence>
<protein>
    <submittedName>
        <fullName evidence="1">Uncharacterized protein</fullName>
    </submittedName>
</protein>
<reference evidence="1 2" key="1">
    <citation type="submission" date="2017-09" db="EMBL/GenBank/DDBJ databases">
        <title>Pseudomonas abyssi sp. nov. isolated from Abyssopelagic Water.</title>
        <authorList>
            <person name="Wei Y."/>
        </authorList>
    </citation>
    <scope>NUCLEOTIDE SEQUENCE [LARGE SCALE GENOMIC DNA]</scope>
    <source>
        <strain evidence="1 2">MT5</strain>
    </source>
</reference>
<keyword evidence="2" id="KW-1185">Reference proteome</keyword>
<dbReference type="AlphaFoldDB" id="A0A2A3MHI8"/>
<dbReference type="RefSeq" id="WP_083728838.1">
    <property type="nucleotide sequence ID" value="NZ_JBLWUL010000001.1"/>
</dbReference>
<comment type="caution">
    <text evidence="1">The sequence shown here is derived from an EMBL/GenBank/DDBJ whole genome shotgun (WGS) entry which is preliminary data.</text>
</comment>
<name>A0A2A3MHI8_9PSED</name>
<accession>A0A2A3MHI8</accession>
<sequence length="97" mass="10320">MATIKDHARRLCAPLLNPLEAGDAPYHYAPKSRAILVIMSLLFIALASALGLLLPAGSDPFFILPVAVFGLLGALGLLVAWLGSERAVARLWNSRQG</sequence>
<organism evidence="1 2">
    <name type="scientific">Pseudomonas abyssi</name>
    <dbReference type="NCBI Taxonomy" id="170540"/>
    <lineage>
        <taxon>Bacteria</taxon>
        <taxon>Pseudomonadati</taxon>
        <taxon>Pseudomonadota</taxon>
        <taxon>Gammaproteobacteria</taxon>
        <taxon>Pseudomonadales</taxon>
        <taxon>Pseudomonadaceae</taxon>
        <taxon>Pseudomonas</taxon>
    </lineage>
</organism>
<accession>A0A395R926</accession>
<dbReference type="EMBL" id="NTMR01000011">
    <property type="protein sequence ID" value="PBK04279.1"/>
    <property type="molecule type" value="Genomic_DNA"/>
</dbReference>
<gene>
    <name evidence="1" type="ORF">CNQ84_09185</name>
</gene>
<dbReference type="Proteomes" id="UP000242313">
    <property type="component" value="Unassembled WGS sequence"/>
</dbReference>